<dbReference type="InterPro" id="IPR000980">
    <property type="entry name" value="SH2"/>
</dbReference>
<reference evidence="12" key="1">
    <citation type="submission" date="2020-08" db="EMBL/GenBank/DDBJ databases">
        <title>Chromosome-level assembly of Southern catfish (Silurus meridionalis) provides insights into visual adaptation to the nocturnal and benthic lifestyles.</title>
        <authorList>
            <person name="Zhang Y."/>
            <person name="Wang D."/>
            <person name="Peng Z."/>
        </authorList>
    </citation>
    <scope>NUCLEOTIDE SEQUENCE</scope>
    <source>
        <strain evidence="12">SWU-2019-XX</strain>
        <tissue evidence="12">Muscle</tissue>
    </source>
</reference>
<dbReference type="SMART" id="SM00252">
    <property type="entry name" value="SH2"/>
    <property type="match status" value="1"/>
</dbReference>
<sequence>MRYSTPLRLDPIRRRYAINPHRYTTFNSKLQYQLVYHAWCRLEQSGIYWASISGKEAGAKLASEPIGTFLIRDSADRRHFFTLSIKTSSGIKNVRVDCDNHAFFLQTDPESQRTAPRFDCVLKLVHFYMNYTDNAKEQRSCYIFSEGQKVPLELRKPYACSTSSLQHLCRKTVNGHMDILAKRDGLPQPLRDFMQEYDAPI</sequence>
<dbReference type="GO" id="GO:0046935">
    <property type="term" value="F:1-phosphatidylinositol-3-kinase regulator activity"/>
    <property type="evidence" value="ECO:0007669"/>
    <property type="project" value="TreeGrafter"/>
</dbReference>
<dbReference type="GO" id="GO:0046854">
    <property type="term" value="P:phosphatidylinositol phosphate biosynthetic process"/>
    <property type="evidence" value="ECO:0007669"/>
    <property type="project" value="TreeGrafter"/>
</dbReference>
<keyword evidence="5" id="KW-0734">Signal transduction inhibitor</keyword>
<proteinExistence type="predicted"/>
<dbReference type="InterPro" id="IPR036036">
    <property type="entry name" value="SOCS_box-like_dom_sf"/>
</dbReference>
<evidence type="ECO:0000256" key="2">
    <source>
        <dbReference type="ARBA" id="ARBA00021410"/>
    </source>
</evidence>
<evidence type="ECO:0000256" key="7">
    <source>
        <dbReference type="ARBA" id="ARBA00022999"/>
    </source>
</evidence>
<accession>A0A8T0B0J8</accession>
<dbReference type="PANTHER" id="PTHR10155:SF11">
    <property type="entry name" value="SUPPRESSOR OF CYTOKINE SIGNALING 3"/>
    <property type="match status" value="1"/>
</dbReference>
<dbReference type="SMART" id="SM00253">
    <property type="entry name" value="SOCS"/>
    <property type="match status" value="1"/>
</dbReference>
<keyword evidence="13" id="KW-1185">Reference proteome</keyword>
<dbReference type="Gene3D" id="1.10.750.20">
    <property type="entry name" value="SOCS box"/>
    <property type="match status" value="1"/>
</dbReference>
<evidence type="ECO:0000256" key="5">
    <source>
        <dbReference type="ARBA" id="ARBA00022700"/>
    </source>
</evidence>
<keyword evidence="4" id="KW-0341">Growth regulation</keyword>
<dbReference type="SUPFAM" id="SSF55550">
    <property type="entry name" value="SH2 domain"/>
    <property type="match status" value="1"/>
</dbReference>
<evidence type="ECO:0000259" key="10">
    <source>
        <dbReference type="PROSITE" id="PS50001"/>
    </source>
</evidence>
<dbReference type="InterPro" id="IPR035863">
    <property type="entry name" value="SOCS3_SH2"/>
</dbReference>
<evidence type="ECO:0000256" key="8">
    <source>
        <dbReference type="ARBA" id="ARBA00045798"/>
    </source>
</evidence>
<dbReference type="AlphaFoldDB" id="A0A8T0B0J8"/>
<dbReference type="InterPro" id="IPR036860">
    <property type="entry name" value="SH2_dom_sf"/>
</dbReference>
<dbReference type="CDD" id="cd10384">
    <property type="entry name" value="SH2_SOCS3"/>
    <property type="match status" value="1"/>
</dbReference>
<feature type="domain" description="SH2" evidence="10">
    <location>
        <begin position="47"/>
        <end position="158"/>
    </location>
</feature>
<organism evidence="12 13">
    <name type="scientific">Silurus meridionalis</name>
    <name type="common">Southern catfish</name>
    <name type="synonym">Silurus soldatovi meridionalis</name>
    <dbReference type="NCBI Taxonomy" id="175797"/>
    <lineage>
        <taxon>Eukaryota</taxon>
        <taxon>Metazoa</taxon>
        <taxon>Chordata</taxon>
        <taxon>Craniata</taxon>
        <taxon>Vertebrata</taxon>
        <taxon>Euteleostomi</taxon>
        <taxon>Actinopterygii</taxon>
        <taxon>Neopterygii</taxon>
        <taxon>Teleostei</taxon>
        <taxon>Ostariophysi</taxon>
        <taxon>Siluriformes</taxon>
        <taxon>Siluridae</taxon>
        <taxon>Silurus</taxon>
    </lineage>
</organism>
<evidence type="ECO:0000256" key="6">
    <source>
        <dbReference type="ARBA" id="ARBA00022786"/>
    </source>
</evidence>
<keyword evidence="3" id="KW-0597">Phosphoprotein</keyword>
<evidence type="ECO:0000313" key="13">
    <source>
        <dbReference type="Proteomes" id="UP000606274"/>
    </source>
</evidence>
<keyword evidence="7 9" id="KW-0727">SH2 domain</keyword>
<dbReference type="PANTHER" id="PTHR10155">
    <property type="entry name" value="PHOSPHATIDYLINOSITOL 3-KINASE REGULATORY SUBUNIT"/>
    <property type="match status" value="1"/>
</dbReference>
<name>A0A8T0B0J8_SILME</name>
<dbReference type="SMART" id="SM00969">
    <property type="entry name" value="SOCS_box"/>
    <property type="match status" value="1"/>
</dbReference>
<dbReference type="SUPFAM" id="SSF158235">
    <property type="entry name" value="SOCS box-like"/>
    <property type="match status" value="1"/>
</dbReference>
<dbReference type="InterPro" id="IPR001496">
    <property type="entry name" value="SOCS_box"/>
</dbReference>
<dbReference type="EMBL" id="JABFDY010000014">
    <property type="protein sequence ID" value="KAF7698198.1"/>
    <property type="molecule type" value="Genomic_DNA"/>
</dbReference>
<dbReference type="GO" id="GO:0009968">
    <property type="term" value="P:negative regulation of signal transduction"/>
    <property type="evidence" value="ECO:0007669"/>
    <property type="project" value="UniProtKB-KW"/>
</dbReference>
<keyword evidence="6" id="KW-0833">Ubl conjugation pathway</keyword>
<dbReference type="Gene3D" id="3.30.505.10">
    <property type="entry name" value="SH2 domain"/>
    <property type="match status" value="1"/>
</dbReference>
<comment type="pathway">
    <text evidence="1">Protein modification; protein ubiquitination.</text>
</comment>
<evidence type="ECO:0000256" key="1">
    <source>
        <dbReference type="ARBA" id="ARBA00004906"/>
    </source>
</evidence>
<evidence type="ECO:0000256" key="9">
    <source>
        <dbReference type="PROSITE-ProRule" id="PRU00191"/>
    </source>
</evidence>
<dbReference type="Pfam" id="PF00017">
    <property type="entry name" value="SH2"/>
    <property type="match status" value="1"/>
</dbReference>
<dbReference type="GO" id="GO:0035556">
    <property type="term" value="P:intracellular signal transduction"/>
    <property type="evidence" value="ECO:0007669"/>
    <property type="project" value="InterPro"/>
</dbReference>
<evidence type="ECO:0000256" key="4">
    <source>
        <dbReference type="ARBA" id="ARBA00022604"/>
    </source>
</evidence>
<evidence type="ECO:0000259" key="11">
    <source>
        <dbReference type="PROSITE" id="PS50225"/>
    </source>
</evidence>
<evidence type="ECO:0000256" key="3">
    <source>
        <dbReference type="ARBA" id="ARBA00022553"/>
    </source>
</evidence>
<dbReference type="GO" id="GO:0005942">
    <property type="term" value="C:phosphatidylinositol 3-kinase complex"/>
    <property type="evidence" value="ECO:0007669"/>
    <property type="project" value="TreeGrafter"/>
</dbReference>
<comment type="function">
    <text evidence="8">SOCS family proteins form part of a classical negative feedback system that regulates cytokine signal transduction. SOCS3 is involved in negative regulation of cytokines that signal through the JAK/STAT pathway. Inhibits cytokine signal transduction by binding to tyrosine kinase receptors including IL6ST/gp130, LIF, erythropoietin, insulin, IL12, GCSF and leptin receptors. Binding to JAK2 inhibits its kinase activity and regulates IL6 signaling. Suppresses fetal liver erythropoiesis. Regulates onset and maintenance of allergic responses mediated by T-helper type 2 cells. Probable substrate recognition component of a SCF-like ECS (Elongin BC-CUL2/5-SOCS-box protein) E3 ubiquitin-protein ligase complex which mediates the ubiquitination and subsequent proteasomal degradation of target proteins.</text>
</comment>
<evidence type="ECO:0000313" key="12">
    <source>
        <dbReference type="EMBL" id="KAF7698198.1"/>
    </source>
</evidence>
<comment type="caution">
    <text evidence="12">The sequence shown here is derived from an EMBL/GenBank/DDBJ whole genome shotgun (WGS) entry which is preliminary data.</text>
</comment>
<gene>
    <name evidence="12" type="ORF">HF521_004708</name>
</gene>
<dbReference type="PROSITE" id="PS50001">
    <property type="entry name" value="SH2"/>
    <property type="match status" value="1"/>
</dbReference>
<feature type="domain" description="SOCS box" evidence="11">
    <location>
        <begin position="153"/>
        <end position="200"/>
    </location>
</feature>
<dbReference type="Proteomes" id="UP000606274">
    <property type="component" value="Unassembled WGS sequence"/>
</dbReference>
<protein>
    <recommendedName>
        <fullName evidence="2">Suppressor of cytokine signaling 3</fullName>
    </recommendedName>
</protein>
<dbReference type="PROSITE" id="PS50225">
    <property type="entry name" value="SOCS"/>
    <property type="match status" value="1"/>
</dbReference>
<dbReference type="OrthoDB" id="6426624at2759"/>